<reference evidence="1 2" key="1">
    <citation type="journal article" date="2012" name="J. Bacteriol.">
        <title>Genome Sequence of Pectin-Degrading Alishewanella aestuarii Strain B11T, Isolated from Tidal Flat Sediment.</title>
        <authorList>
            <person name="Jung J."/>
            <person name="Choi S."/>
            <person name="Chun J."/>
            <person name="Park W."/>
        </authorList>
    </citation>
    <scope>NUCLEOTIDE SEQUENCE [LARGE SCALE GENOMIC DNA]</scope>
    <source>
        <strain evidence="1 2">B11</strain>
    </source>
</reference>
<dbReference type="RefSeq" id="WP_008608339.1">
    <property type="nucleotide sequence ID" value="NZ_ALAB01000024.1"/>
</dbReference>
<name>J1QID9_9ALTE</name>
<evidence type="ECO:0000313" key="2">
    <source>
        <dbReference type="Proteomes" id="UP000012043"/>
    </source>
</evidence>
<sequence length="83" mass="9440">MGFWDKAFEVAKNVGTTVANQIEASANEIREIKQKYEDMSDDELLRVVHSDGFFGKSQKEKAIAYGILKKRGFDPEEIKSRKA</sequence>
<dbReference type="EMBL" id="ALAB01000024">
    <property type="protein sequence ID" value="EJI85301.1"/>
    <property type="molecule type" value="Genomic_DNA"/>
</dbReference>
<keyword evidence="2" id="KW-1185">Reference proteome</keyword>
<accession>J1QID9</accession>
<evidence type="ECO:0000313" key="1">
    <source>
        <dbReference type="EMBL" id="EJI85301.1"/>
    </source>
</evidence>
<dbReference type="PATRIC" id="fig|1197174.4.peg.1604"/>
<proteinExistence type="predicted"/>
<comment type="caution">
    <text evidence="1">The sequence shown here is derived from an EMBL/GenBank/DDBJ whole genome shotgun (WGS) entry which is preliminary data.</text>
</comment>
<protein>
    <submittedName>
        <fullName evidence="1">Uncharacterized protein</fullName>
    </submittedName>
</protein>
<dbReference type="AlphaFoldDB" id="J1QID9"/>
<gene>
    <name evidence="1" type="ORF">AEST_16400</name>
</gene>
<organism evidence="1 2">
    <name type="scientific">Alishewanella aestuarii B11</name>
    <dbReference type="NCBI Taxonomy" id="1197174"/>
    <lineage>
        <taxon>Bacteria</taxon>
        <taxon>Pseudomonadati</taxon>
        <taxon>Pseudomonadota</taxon>
        <taxon>Gammaproteobacteria</taxon>
        <taxon>Alteromonadales</taxon>
        <taxon>Alteromonadaceae</taxon>
        <taxon>Alishewanella</taxon>
    </lineage>
</organism>
<dbReference type="Proteomes" id="UP000012043">
    <property type="component" value="Unassembled WGS sequence"/>
</dbReference>